<accession>A0ABQ1GZU9</accession>
<evidence type="ECO:0000313" key="2">
    <source>
        <dbReference type="EMBL" id="GGA53028.1"/>
    </source>
</evidence>
<sequence length="175" mass="18119">MSKLEYLMRYTSVAVAAALTLLTIGTAVQGQRGDPAVDARSLALLAKGRALQAAGNFEAATDTLETAVTVDPRNREAFVVLAQVAQSRGLPGKAIRLYREALSLDPNDLVALRGQGEALVAKGAVSRAKDNLARIRTVCGKRACPEVAALSASIAKGPPVVTASATIPATAPKKD</sequence>
<feature type="repeat" description="TPR" evidence="1">
    <location>
        <begin position="41"/>
        <end position="74"/>
    </location>
</feature>
<feature type="repeat" description="TPR" evidence="1">
    <location>
        <begin position="75"/>
        <end position="108"/>
    </location>
</feature>
<evidence type="ECO:0000256" key="1">
    <source>
        <dbReference type="PROSITE-ProRule" id="PRU00339"/>
    </source>
</evidence>
<dbReference type="Pfam" id="PF13432">
    <property type="entry name" value="TPR_16"/>
    <property type="match status" value="1"/>
</dbReference>
<dbReference type="Proteomes" id="UP000618591">
    <property type="component" value="Unassembled WGS sequence"/>
</dbReference>
<keyword evidence="3" id="KW-1185">Reference proteome</keyword>
<keyword evidence="1" id="KW-0802">TPR repeat</keyword>
<dbReference type="InterPro" id="IPR019734">
    <property type="entry name" value="TPR_rpt"/>
</dbReference>
<dbReference type="SMART" id="SM00028">
    <property type="entry name" value="TPR"/>
    <property type="match status" value="2"/>
</dbReference>
<dbReference type="SUPFAM" id="SSF48452">
    <property type="entry name" value="TPR-like"/>
    <property type="match status" value="1"/>
</dbReference>
<reference evidence="3" key="1">
    <citation type="journal article" date="2019" name="Int. J. Syst. Evol. Microbiol.">
        <title>The Global Catalogue of Microorganisms (GCM) 10K type strain sequencing project: providing services to taxonomists for standard genome sequencing and annotation.</title>
        <authorList>
            <consortium name="The Broad Institute Genomics Platform"/>
            <consortium name="The Broad Institute Genome Sequencing Center for Infectious Disease"/>
            <person name="Wu L."/>
            <person name="Ma J."/>
        </authorList>
    </citation>
    <scope>NUCLEOTIDE SEQUENCE [LARGE SCALE GENOMIC DNA]</scope>
    <source>
        <strain evidence="3">CGMCC 1.10106</strain>
    </source>
</reference>
<organism evidence="2 3">
    <name type="scientific">Sphingomonas psychrolutea</name>
    <dbReference type="NCBI Taxonomy" id="1259676"/>
    <lineage>
        <taxon>Bacteria</taxon>
        <taxon>Pseudomonadati</taxon>
        <taxon>Pseudomonadota</taxon>
        <taxon>Alphaproteobacteria</taxon>
        <taxon>Sphingomonadales</taxon>
        <taxon>Sphingomonadaceae</taxon>
        <taxon>Sphingomonas</taxon>
    </lineage>
</organism>
<dbReference type="Gene3D" id="1.25.40.10">
    <property type="entry name" value="Tetratricopeptide repeat domain"/>
    <property type="match status" value="1"/>
</dbReference>
<protein>
    <recommendedName>
        <fullName evidence="4">Tetratricopeptide repeat protein</fullName>
    </recommendedName>
</protein>
<name>A0ABQ1GZU9_9SPHN</name>
<evidence type="ECO:0008006" key="4">
    <source>
        <dbReference type="Google" id="ProtNLM"/>
    </source>
</evidence>
<dbReference type="EMBL" id="BMDW01000014">
    <property type="protein sequence ID" value="GGA53028.1"/>
    <property type="molecule type" value="Genomic_DNA"/>
</dbReference>
<dbReference type="PROSITE" id="PS50005">
    <property type="entry name" value="TPR"/>
    <property type="match status" value="2"/>
</dbReference>
<proteinExistence type="predicted"/>
<gene>
    <name evidence="2" type="ORF">GCM10011395_24250</name>
</gene>
<evidence type="ECO:0000313" key="3">
    <source>
        <dbReference type="Proteomes" id="UP000618591"/>
    </source>
</evidence>
<comment type="caution">
    <text evidence="2">The sequence shown here is derived from an EMBL/GenBank/DDBJ whole genome shotgun (WGS) entry which is preliminary data.</text>
</comment>
<dbReference type="InterPro" id="IPR011990">
    <property type="entry name" value="TPR-like_helical_dom_sf"/>
</dbReference>